<dbReference type="SMART" id="SM01007">
    <property type="entry name" value="Aldolase_II"/>
    <property type="match status" value="1"/>
</dbReference>
<dbReference type="PANTHER" id="PTHR22789">
    <property type="entry name" value="FUCULOSE PHOSPHATE ALDOLASE"/>
    <property type="match status" value="1"/>
</dbReference>
<proteinExistence type="predicted"/>
<feature type="compositionally biased region" description="Gly residues" evidence="3">
    <location>
        <begin position="294"/>
        <end position="303"/>
    </location>
</feature>
<reference evidence="5 6" key="1">
    <citation type="submission" date="2018-08" db="EMBL/GenBank/DDBJ databases">
        <title>A genome reference for cultivated species of the human gut microbiota.</title>
        <authorList>
            <person name="Zou Y."/>
            <person name="Xue W."/>
            <person name="Luo G."/>
        </authorList>
    </citation>
    <scope>NUCLEOTIDE SEQUENCE [LARGE SCALE GENOMIC DNA]</scope>
    <source>
        <strain evidence="5 6">AF04-15</strain>
    </source>
</reference>
<evidence type="ECO:0000259" key="4">
    <source>
        <dbReference type="SMART" id="SM01007"/>
    </source>
</evidence>
<name>A0A413FGY7_9FIRM</name>
<dbReference type="InterPro" id="IPR001303">
    <property type="entry name" value="Aldolase_II/adducin_N"/>
</dbReference>
<dbReference type="InterPro" id="IPR036409">
    <property type="entry name" value="Aldolase_II/adducin_N_sf"/>
</dbReference>
<dbReference type="GO" id="GO:0046872">
    <property type="term" value="F:metal ion binding"/>
    <property type="evidence" value="ECO:0007669"/>
    <property type="project" value="UniProtKB-KW"/>
</dbReference>
<evidence type="ECO:0000313" key="6">
    <source>
        <dbReference type="Proteomes" id="UP000283880"/>
    </source>
</evidence>
<dbReference type="PANTHER" id="PTHR22789:SF0">
    <property type="entry name" value="3-OXO-TETRONATE 4-PHOSPHATE DECARBOXYLASE-RELATED"/>
    <property type="match status" value="1"/>
</dbReference>
<evidence type="ECO:0000256" key="2">
    <source>
        <dbReference type="ARBA" id="ARBA00023239"/>
    </source>
</evidence>
<feature type="domain" description="Class II aldolase/adducin N-terminal" evidence="4">
    <location>
        <begin position="17"/>
        <end position="193"/>
    </location>
</feature>
<dbReference type="OrthoDB" id="9794581at2"/>
<dbReference type="GO" id="GO:0016832">
    <property type="term" value="F:aldehyde-lyase activity"/>
    <property type="evidence" value="ECO:0007669"/>
    <property type="project" value="TreeGrafter"/>
</dbReference>
<evidence type="ECO:0000256" key="3">
    <source>
        <dbReference type="SAM" id="MobiDB-lite"/>
    </source>
</evidence>
<dbReference type="SUPFAM" id="SSF53639">
    <property type="entry name" value="AraD/HMP-PK domain-like"/>
    <property type="match status" value="1"/>
</dbReference>
<protein>
    <submittedName>
        <fullName evidence="5">Class II aldolase/adducin family protein</fullName>
    </submittedName>
</protein>
<dbReference type="AlphaFoldDB" id="A0A413FGY7"/>
<gene>
    <name evidence="5" type="ORF">DWV29_09965</name>
</gene>
<dbReference type="GO" id="GO:0005829">
    <property type="term" value="C:cytosol"/>
    <property type="evidence" value="ECO:0007669"/>
    <property type="project" value="TreeGrafter"/>
</dbReference>
<dbReference type="GO" id="GO:0019323">
    <property type="term" value="P:pentose catabolic process"/>
    <property type="evidence" value="ECO:0007669"/>
    <property type="project" value="TreeGrafter"/>
</dbReference>
<evidence type="ECO:0000313" key="5">
    <source>
        <dbReference type="EMBL" id="RGX30009.1"/>
    </source>
</evidence>
<dbReference type="Gene3D" id="3.40.225.10">
    <property type="entry name" value="Class II aldolase/adducin N-terminal domain"/>
    <property type="match status" value="1"/>
</dbReference>
<comment type="caution">
    <text evidence="5">The sequence shown here is derived from an EMBL/GenBank/DDBJ whole genome shotgun (WGS) entry which is preliminary data.</text>
</comment>
<accession>A0A413FGY7</accession>
<keyword evidence="1" id="KW-0479">Metal-binding</keyword>
<dbReference type="Pfam" id="PF00596">
    <property type="entry name" value="Aldolase_II"/>
    <property type="match status" value="1"/>
</dbReference>
<dbReference type="EMBL" id="QSBM01000006">
    <property type="protein sequence ID" value="RGX30009.1"/>
    <property type="molecule type" value="Genomic_DNA"/>
</dbReference>
<dbReference type="InterPro" id="IPR050197">
    <property type="entry name" value="Aldolase_class_II_sugar_metab"/>
</dbReference>
<organism evidence="5 6">
    <name type="scientific">Enterocloster asparagiformis</name>
    <dbReference type="NCBI Taxonomy" id="333367"/>
    <lineage>
        <taxon>Bacteria</taxon>
        <taxon>Bacillati</taxon>
        <taxon>Bacillota</taxon>
        <taxon>Clostridia</taxon>
        <taxon>Lachnospirales</taxon>
        <taxon>Lachnospiraceae</taxon>
        <taxon>Enterocloster</taxon>
    </lineage>
</organism>
<dbReference type="RefSeq" id="WP_007710058.1">
    <property type="nucleotide sequence ID" value="NZ_JAWRJJ010000094.1"/>
</dbReference>
<evidence type="ECO:0000256" key="1">
    <source>
        <dbReference type="ARBA" id="ARBA00022723"/>
    </source>
</evidence>
<keyword evidence="2" id="KW-0456">Lyase</keyword>
<feature type="region of interest" description="Disordered" evidence="3">
    <location>
        <begin position="286"/>
        <end position="314"/>
    </location>
</feature>
<sequence>MMTIQGMKYKSDFEAKKAILDIGRRMYAKGFVASNDGNISCRVGPNTIWTTPTGVSKGFMTQDMLVKMDLDGKVLMGRLKPSSEIKMHLRVYQENPRLQAVTHAHPPMATCFAIAGQPLDAAILTEAILSLGTIPVARYATPGTQEVPDSIAPFVNHYNGVLLANHGALTWGDDIYQAFYRLESVEYYATILMYTGNIIGQQNHLSCEQVDRLLEIRKNMGITGGGVPPCMNGGQLTKVCESCAAAGEKTAAAGTELAGGSCGGCAAAGGTQTGPQAPLKGVTPLVRPGDAGKMPGGGLGAGSGSPSTGSGPADKDALIAEIVRRVVVQLKA</sequence>
<dbReference type="Proteomes" id="UP000283880">
    <property type="component" value="Unassembled WGS sequence"/>
</dbReference>